<name>A0A0S1B3V1_9GAMM</name>
<dbReference type="PATRIC" id="fig|128780.6.peg.3432"/>
<sequence>MRTIITLSVALLLSLAANIVAVYMIGSTTASSAAKVEQARQAGAIAALKGRVDQVNRVALDADRDGRQLQAELRTVDAEATRRLQSYQAFVADLPPLPQGCGPGKARVDAINRLTGALP</sequence>
<keyword evidence="2" id="KW-1185">Reference proteome</keyword>
<dbReference type="AlphaFoldDB" id="A0A0S1B3V1"/>
<proteinExistence type="predicted"/>
<accession>A0A0S1B3V1</accession>
<gene>
    <name evidence="1" type="ORF">AOT14_33890</name>
</gene>
<dbReference type="Proteomes" id="UP000061010">
    <property type="component" value="Chromosome"/>
</dbReference>
<organism evidence="1 2">
    <name type="scientific">Stenotrophomonas acidaminiphila</name>
    <dbReference type="NCBI Taxonomy" id="128780"/>
    <lineage>
        <taxon>Bacteria</taxon>
        <taxon>Pseudomonadati</taxon>
        <taxon>Pseudomonadota</taxon>
        <taxon>Gammaproteobacteria</taxon>
        <taxon>Lysobacterales</taxon>
        <taxon>Lysobacteraceae</taxon>
        <taxon>Stenotrophomonas</taxon>
    </lineage>
</organism>
<evidence type="ECO:0000313" key="2">
    <source>
        <dbReference type="Proteomes" id="UP000061010"/>
    </source>
</evidence>
<reference evidence="1 2" key="1">
    <citation type="journal article" date="2015" name="Genome Announc.">
        <title>Complete Genome Sequencing of Stenotrophomonas acidaminiphila ZAC14D2_NAIMI4_2, a Multidrug-Resistant Strain Isolated from Sediments of a Polluted River in Mexico, Uncovers New Antibiotic Resistance Genes and a Novel Class-II Lasso Peptide Biosynthesis Gene Cluster.</title>
        <authorList>
            <person name="Vinuesa P."/>
            <person name="Ochoa-Sanchez L.E."/>
        </authorList>
    </citation>
    <scope>NUCLEOTIDE SEQUENCE [LARGE SCALE GENOMIC DNA]</scope>
    <source>
        <strain evidence="1 2">ZAC14D2_NAIMI4_2</strain>
    </source>
</reference>
<protein>
    <submittedName>
        <fullName evidence="1">Uncharacterized protein</fullName>
    </submittedName>
</protein>
<dbReference type="EMBL" id="CP012900">
    <property type="protein sequence ID" value="ALJ29729.1"/>
    <property type="molecule type" value="Genomic_DNA"/>
</dbReference>
<dbReference type="KEGG" id="sacz:AOT14_33890"/>
<evidence type="ECO:0000313" key="1">
    <source>
        <dbReference type="EMBL" id="ALJ29729.1"/>
    </source>
</evidence>